<feature type="compositionally biased region" description="Basic residues" evidence="1">
    <location>
        <begin position="474"/>
        <end position="494"/>
    </location>
</feature>
<accession>A0A672TE40</accession>
<dbReference type="PANTHER" id="PTHR22442">
    <property type="match status" value="1"/>
</dbReference>
<reference evidence="2" key="3">
    <citation type="submission" date="2025-09" db="UniProtKB">
        <authorList>
            <consortium name="Ensembl"/>
        </authorList>
    </citation>
    <scope>IDENTIFICATION</scope>
</reference>
<dbReference type="OMA" id="HPPTQYH"/>
<proteinExistence type="predicted"/>
<feature type="region of interest" description="Disordered" evidence="1">
    <location>
        <begin position="325"/>
        <end position="494"/>
    </location>
</feature>
<reference evidence="2" key="2">
    <citation type="submission" date="2025-08" db="UniProtKB">
        <authorList>
            <consortium name="Ensembl"/>
        </authorList>
    </citation>
    <scope>IDENTIFICATION</scope>
</reference>
<dbReference type="AlphaFoldDB" id="A0A672TE40"/>
<dbReference type="InterPro" id="IPR029625">
    <property type="entry name" value="FAM169"/>
</dbReference>
<dbReference type="InParanoid" id="A0A672TE40"/>
<name>A0A672TE40_STRHB</name>
<evidence type="ECO:0000256" key="1">
    <source>
        <dbReference type="SAM" id="MobiDB-lite"/>
    </source>
</evidence>
<evidence type="ECO:0000313" key="2">
    <source>
        <dbReference type="Ensembl" id="ENSSHBP00005000068.1"/>
    </source>
</evidence>
<dbReference type="Proteomes" id="UP000472266">
    <property type="component" value="Chromosome 13"/>
</dbReference>
<reference evidence="2 3" key="1">
    <citation type="submission" date="2019-11" db="EMBL/GenBank/DDBJ databases">
        <title>Strigops habroptila (kakapo) genome, bStrHab1, primary haplotype, v2.</title>
        <authorList>
            <person name="Jarvis E.D."/>
            <person name="Howard J."/>
            <person name="Rhie A."/>
            <person name="Phillippy A."/>
            <person name="Korlach J."/>
            <person name="Digby A."/>
            <person name="Iorns D."/>
            <person name="Eason D."/>
            <person name="Robertson B."/>
            <person name="Raemaekers T."/>
            <person name="Howe K."/>
            <person name="Lewin H."/>
            <person name="Damas J."/>
            <person name="Hastie A."/>
            <person name="Tracey A."/>
            <person name="Chow W."/>
            <person name="Fedrigo O."/>
        </authorList>
    </citation>
    <scope>NUCLEOTIDE SEQUENCE [LARGE SCALE GENOMIC DNA]</scope>
</reference>
<feature type="compositionally biased region" description="Basic and acidic residues" evidence="1">
    <location>
        <begin position="325"/>
        <end position="345"/>
    </location>
</feature>
<sequence>MAFPVDMLNSYSHEDLENSAEDYLSDLRCGDPNCPEFLSLPDHSKIPICLSTVGFVPLYGGEQTHKVLALFAPEDSLTAVALYLADQWWSIDDIVRTSLPSREGLQQVMSVGERVVLYVLNRIIYRKKEIERNEVPFLCHGSKDYAKIMWKKGEAIGFYSAKLTACKHYFEKYPGDHDLLWEVEGAGHWFQRTPITTVLQREKLKITGMDALFCFLTLCRSCTVECFFNSDLCEHCPWKLAERFLFETPSEPLNGEVTEEIGKTSLMAEEETSNEILGGESKLQSVSQGEESLILSVPLILQHPAKPSEDTVLNANDLEVLTKESTSIEKEGTEECHQESEKKSSTENAAASAPKEEFSGNGLPNSIVIEAAEESVSENLLPKTASSVEDQNEEAGRNSQEAPVALSQSSSIGVELESVSFQQPSGQEVQKNQLEDYSEESAEQMDQYTQTVAEQAADSSSEEAEIDVPIVDRRKLRRKAKGYKGPPKKKGKPA</sequence>
<protein>
    <recommendedName>
        <fullName evidence="4">Family with sequence similarity 169 member A</fullName>
    </recommendedName>
</protein>
<keyword evidence="3" id="KW-1185">Reference proteome</keyword>
<dbReference type="GeneTree" id="ENSGT00510000048902"/>
<dbReference type="Ensembl" id="ENSSHBT00005000101.1">
    <property type="protein sequence ID" value="ENSSHBP00005000068.1"/>
    <property type="gene ID" value="ENSSHBG00005000080.1"/>
</dbReference>
<dbReference type="PANTHER" id="PTHR22442:SF3">
    <property type="entry name" value="SOLUBLE LAMIN-ASSOCIATED PROTEIN OF 75 KDA"/>
    <property type="match status" value="1"/>
</dbReference>
<feature type="compositionally biased region" description="Polar residues" evidence="1">
    <location>
        <begin position="419"/>
        <end position="432"/>
    </location>
</feature>
<evidence type="ECO:0000313" key="3">
    <source>
        <dbReference type="Proteomes" id="UP000472266"/>
    </source>
</evidence>
<evidence type="ECO:0008006" key="4">
    <source>
        <dbReference type="Google" id="ProtNLM"/>
    </source>
</evidence>
<feature type="compositionally biased region" description="Polar residues" evidence="1">
    <location>
        <begin position="397"/>
        <end position="412"/>
    </location>
</feature>
<organism evidence="2 3">
    <name type="scientific">Strigops habroptila</name>
    <name type="common">Kakapo</name>
    <dbReference type="NCBI Taxonomy" id="2489341"/>
    <lineage>
        <taxon>Eukaryota</taxon>
        <taxon>Metazoa</taxon>
        <taxon>Chordata</taxon>
        <taxon>Craniata</taxon>
        <taxon>Vertebrata</taxon>
        <taxon>Euteleostomi</taxon>
        <taxon>Archelosauria</taxon>
        <taxon>Archosauria</taxon>
        <taxon>Dinosauria</taxon>
        <taxon>Saurischia</taxon>
        <taxon>Theropoda</taxon>
        <taxon>Coelurosauria</taxon>
        <taxon>Aves</taxon>
        <taxon>Neognathae</taxon>
        <taxon>Neoaves</taxon>
        <taxon>Telluraves</taxon>
        <taxon>Australaves</taxon>
        <taxon>Psittaciformes</taxon>
        <taxon>Psittacidae</taxon>
        <taxon>Strigops</taxon>
    </lineage>
</organism>